<dbReference type="EMBL" id="JABFAC010000008">
    <property type="protein sequence ID" value="MBA0619674.1"/>
    <property type="molecule type" value="Genomic_DNA"/>
</dbReference>
<accession>A0A7J8S0T6</accession>
<sequence>MMAILVQTDLKKVVTKKNPREYSIAGGIDGEDLIRLVEKVKNSLCD</sequence>
<keyword evidence="2" id="KW-1185">Reference proteome</keyword>
<evidence type="ECO:0000313" key="1">
    <source>
        <dbReference type="EMBL" id="MBA0619674.1"/>
    </source>
</evidence>
<dbReference type="AlphaFoldDB" id="A0A7J8S0T6"/>
<proteinExistence type="predicted"/>
<organism evidence="1 2">
    <name type="scientific">Gossypium davidsonii</name>
    <name type="common">Davidson's cotton</name>
    <name type="synonym">Gossypium klotzschianum subsp. davidsonii</name>
    <dbReference type="NCBI Taxonomy" id="34287"/>
    <lineage>
        <taxon>Eukaryota</taxon>
        <taxon>Viridiplantae</taxon>
        <taxon>Streptophyta</taxon>
        <taxon>Embryophyta</taxon>
        <taxon>Tracheophyta</taxon>
        <taxon>Spermatophyta</taxon>
        <taxon>Magnoliopsida</taxon>
        <taxon>eudicotyledons</taxon>
        <taxon>Gunneridae</taxon>
        <taxon>Pentapetalae</taxon>
        <taxon>rosids</taxon>
        <taxon>malvids</taxon>
        <taxon>Malvales</taxon>
        <taxon>Malvaceae</taxon>
        <taxon>Malvoideae</taxon>
        <taxon>Gossypium</taxon>
    </lineage>
</organism>
<name>A0A7J8S0T6_GOSDV</name>
<evidence type="ECO:0000313" key="2">
    <source>
        <dbReference type="Proteomes" id="UP000593561"/>
    </source>
</evidence>
<protein>
    <submittedName>
        <fullName evidence="1">Uncharacterized protein</fullName>
    </submittedName>
</protein>
<dbReference type="Proteomes" id="UP000593561">
    <property type="component" value="Unassembled WGS sequence"/>
</dbReference>
<gene>
    <name evidence="1" type="ORF">Godav_005489</name>
</gene>
<reference evidence="1 2" key="1">
    <citation type="journal article" date="2019" name="Genome Biol. Evol.">
        <title>Insights into the evolution of the New World diploid cottons (Gossypium, subgenus Houzingenia) based on genome sequencing.</title>
        <authorList>
            <person name="Grover C.E."/>
            <person name="Arick M.A. 2nd"/>
            <person name="Thrash A."/>
            <person name="Conover J.L."/>
            <person name="Sanders W.S."/>
            <person name="Peterson D.G."/>
            <person name="Frelichowski J.E."/>
            <person name="Scheffler J.A."/>
            <person name="Scheffler B.E."/>
            <person name="Wendel J.F."/>
        </authorList>
    </citation>
    <scope>NUCLEOTIDE SEQUENCE [LARGE SCALE GENOMIC DNA]</scope>
    <source>
        <strain evidence="1">27</strain>
        <tissue evidence="1">Leaf</tissue>
    </source>
</reference>
<comment type="caution">
    <text evidence="1">The sequence shown here is derived from an EMBL/GenBank/DDBJ whole genome shotgun (WGS) entry which is preliminary data.</text>
</comment>